<evidence type="ECO:0000313" key="1">
    <source>
        <dbReference type="EMBL" id="OJG18737.1"/>
    </source>
</evidence>
<sequence length="43" mass="5195">MLYQIDPINYFDFTTFFEKIRIFVPARGGWQFLVILKAIILKK</sequence>
<evidence type="ECO:0000313" key="2">
    <source>
        <dbReference type="Proteomes" id="UP000181884"/>
    </source>
</evidence>
<accession>A0A1L8RG71</accession>
<comment type="caution">
    <text evidence="1">The sequence shown here is derived from an EMBL/GenBank/DDBJ whole genome shotgun (WGS) entry which is preliminary data.</text>
</comment>
<dbReference type="AlphaFoldDB" id="A0A1L8RG71"/>
<gene>
    <name evidence="1" type="ORF">RU97_GL001355</name>
</gene>
<dbReference type="Proteomes" id="UP000181884">
    <property type="component" value="Unassembled WGS sequence"/>
</dbReference>
<proteinExistence type="predicted"/>
<dbReference type="EMBL" id="JXKH01000003">
    <property type="protein sequence ID" value="OJG18737.1"/>
    <property type="molecule type" value="Genomic_DNA"/>
</dbReference>
<name>A0A1L8RG71_9ENTE</name>
<protein>
    <submittedName>
        <fullName evidence="1">Uncharacterized protein</fullName>
    </submittedName>
</protein>
<keyword evidence="2" id="KW-1185">Reference proteome</keyword>
<organism evidence="1 2">
    <name type="scientific">Enterococcus canis</name>
    <dbReference type="NCBI Taxonomy" id="214095"/>
    <lineage>
        <taxon>Bacteria</taxon>
        <taxon>Bacillati</taxon>
        <taxon>Bacillota</taxon>
        <taxon>Bacilli</taxon>
        <taxon>Lactobacillales</taxon>
        <taxon>Enterococcaceae</taxon>
        <taxon>Enterococcus</taxon>
    </lineage>
</organism>
<reference evidence="1 2" key="1">
    <citation type="submission" date="2014-12" db="EMBL/GenBank/DDBJ databases">
        <title>Draft genome sequences of 29 type strains of Enterococci.</title>
        <authorList>
            <person name="Zhong Z."/>
            <person name="Sun Z."/>
            <person name="Liu W."/>
            <person name="Zhang W."/>
            <person name="Zhang H."/>
        </authorList>
    </citation>
    <scope>NUCLEOTIDE SEQUENCE [LARGE SCALE GENOMIC DNA]</scope>
    <source>
        <strain evidence="1 2">DSM 17029</strain>
    </source>
</reference>